<dbReference type="SUPFAM" id="SSF47384">
    <property type="entry name" value="Homodimeric domain of signal transducing histidine kinase"/>
    <property type="match status" value="1"/>
</dbReference>
<dbReference type="GO" id="GO:0009927">
    <property type="term" value="F:histidine phosphotransfer kinase activity"/>
    <property type="evidence" value="ECO:0007669"/>
    <property type="project" value="TreeGrafter"/>
</dbReference>
<dbReference type="Pfam" id="PF00512">
    <property type="entry name" value="HisKA"/>
    <property type="match status" value="1"/>
</dbReference>
<dbReference type="InterPro" id="IPR036890">
    <property type="entry name" value="HATPase_C_sf"/>
</dbReference>
<evidence type="ECO:0000256" key="7">
    <source>
        <dbReference type="SAM" id="MobiDB-lite"/>
    </source>
</evidence>
<feature type="region of interest" description="Disordered" evidence="7">
    <location>
        <begin position="1061"/>
        <end position="1141"/>
    </location>
</feature>
<feature type="compositionally biased region" description="Basic and acidic residues" evidence="7">
    <location>
        <begin position="313"/>
        <end position="323"/>
    </location>
</feature>
<dbReference type="STRING" id="77044.A0A1W2TG37"/>
<dbReference type="InterPro" id="IPR003594">
    <property type="entry name" value="HATPase_dom"/>
</dbReference>
<dbReference type="CDD" id="cd00082">
    <property type="entry name" value="HisKA"/>
    <property type="match status" value="1"/>
</dbReference>
<evidence type="ECO:0000256" key="3">
    <source>
        <dbReference type="ARBA" id="ARBA00022553"/>
    </source>
</evidence>
<organism evidence="10">
    <name type="scientific">Rosellinia necatrix</name>
    <name type="common">White root-rot fungus</name>
    <dbReference type="NCBI Taxonomy" id="77044"/>
    <lineage>
        <taxon>Eukaryota</taxon>
        <taxon>Fungi</taxon>
        <taxon>Dikarya</taxon>
        <taxon>Ascomycota</taxon>
        <taxon>Pezizomycotina</taxon>
        <taxon>Sordariomycetes</taxon>
        <taxon>Xylariomycetidae</taxon>
        <taxon>Xylariales</taxon>
        <taxon>Xylariaceae</taxon>
        <taxon>Rosellinia</taxon>
    </lineage>
</organism>
<dbReference type="GO" id="GO:0005886">
    <property type="term" value="C:plasma membrane"/>
    <property type="evidence" value="ECO:0007669"/>
    <property type="project" value="TreeGrafter"/>
</dbReference>
<feature type="compositionally biased region" description="Basic residues" evidence="7">
    <location>
        <begin position="1110"/>
        <end position="1124"/>
    </location>
</feature>
<dbReference type="PANTHER" id="PTHR43047">
    <property type="entry name" value="TWO-COMPONENT HISTIDINE PROTEIN KINASE"/>
    <property type="match status" value="1"/>
</dbReference>
<dbReference type="InterPro" id="IPR005467">
    <property type="entry name" value="His_kinase_dom"/>
</dbReference>
<evidence type="ECO:0000256" key="1">
    <source>
        <dbReference type="ARBA" id="ARBA00000085"/>
    </source>
</evidence>
<feature type="region of interest" description="Disordered" evidence="7">
    <location>
        <begin position="461"/>
        <end position="485"/>
    </location>
</feature>
<dbReference type="SMART" id="SM00448">
    <property type="entry name" value="REC"/>
    <property type="match status" value="1"/>
</dbReference>
<dbReference type="InterPro" id="IPR011006">
    <property type="entry name" value="CheY-like_superfamily"/>
</dbReference>
<sequence length="1266" mass="139922">MMAGMGKGSISESARERETFRHDPTLLSDFKYSDTENLVPALGLSTTADPILTALAQLGVCRTGASRAFICLFDRSRQYVVAEATQTSSLRPNSSDGEDSHDRFWLQGSAIPRSNGICEKFLNTKKPAENGHGTELPVNVISDIRGDPRVAQDSCVLLGLNTRGYVGVPIRSRNGIDFGEYSIVTEEPIQAAEWGTTQSKVLRDISQSILDHLLSRVSQLERERADKKLSGIGSFVEQKPNLIGSRHNSGYHNNDATSIMNNSGIKDNSARSSDDLSPGIMRPYPQSLGLVAEGPNKSPYFAKEGEYLRDWKTPPEKMFDKDSSQPATPSHKYSDLVEKDPLSAVFSKVASIIRESIDADGVVFFDASSGSFNSLNQPFIGSDVSQYTSPGESWSGDDSWDDSSSIRNDLHVIASSTLEASATTKEKSTLDRREMSFKALSSLLRRYPGGAIFDLDEDGRLQSGGSMSDNSPHTTNTPGTSPKMATKRTASFVGSLGSEVSRSFPEAQSLAFVPIWDQIKKRWRAACFAYTLDKTRFFTIKGDISYLRAFATLAMAEIANLETHLTNEAQSDVLGSLSHELRSPLHGIILGVEFLTDTPLSVFQGNLLHILETCGRTLSDTIDHLLYYAKVNNFIPPGKTGDSRARGLRKEMNCTLQAGMKTITAPVRVDALLEEVIESIFAGFNFQRMSIGQLERDQRKSHADTYAIRRSDNFQAAEDIGHLFEGSGELNFPSGHIVIDLAIDTKGSHYYHAISGAIRRIMMNLFGNALKYTSFGSIRVSLSHEPIRSRKFRGSNMRWVKFVVTDTGRGIADDFQLNHLFHEFQQEDPINSGLGLGLSVVKKIVSSLKGKVYVESKVRVGTTVTVLLPLQPISHASPFTEISGVPLDDYTEHRSQLKGLRVCFIGFDAPLGLPHHADDADDYQSIWKVCREDLAMEVVTTAQAMAVAPDIVLCEEAALYESLLKTEGLDKAPRVVLCVNALSAYRLSLDPKFQDSLTITEFISQPTGPRKLAKILVAALQQWVEKQDRPLSPETQGPLTLPMLSSIGRDKLDASEKAKPPLAALNTGPFEPPDPTRLLRPQSPSLSPRSSPQPSQSVSPPQSPPPGPLRRPHHQHHHHHHHHQQQQQQQQRQREEKKEEEPQFLLVEDNVINLRILCTYMKKLGRRYATAEDGQAAVERFVEVPGRFDCVLMDINMPRLDGLQATRRMREFEAARRLRPATVLALTGLASASVQRDAFESGVDLFLTKPVKLQEISGILQSRGLM</sequence>
<feature type="compositionally biased region" description="Polar residues" evidence="7">
    <location>
        <begin position="463"/>
        <end position="480"/>
    </location>
</feature>
<dbReference type="SMART" id="SM00388">
    <property type="entry name" value="HisKA"/>
    <property type="match status" value="1"/>
</dbReference>
<dbReference type="PROSITE" id="PS50110">
    <property type="entry name" value="RESPONSE_REGULATORY"/>
    <property type="match status" value="1"/>
</dbReference>
<comment type="catalytic activity">
    <reaction evidence="1">
        <text>ATP + protein L-histidine = ADP + protein N-phospho-L-histidine.</text>
        <dbReference type="EC" id="2.7.13.3"/>
    </reaction>
</comment>
<evidence type="ECO:0000259" key="8">
    <source>
        <dbReference type="PROSITE" id="PS50109"/>
    </source>
</evidence>
<evidence type="ECO:0000313" key="10">
    <source>
        <dbReference type="EMBL" id="GAP87041.2"/>
    </source>
</evidence>
<keyword evidence="3 6" id="KW-0597">Phosphoprotein</keyword>
<dbReference type="PROSITE" id="PS50109">
    <property type="entry name" value="HIS_KIN"/>
    <property type="match status" value="1"/>
</dbReference>
<dbReference type="InterPro" id="IPR029016">
    <property type="entry name" value="GAF-like_dom_sf"/>
</dbReference>
<dbReference type="Pfam" id="PF02518">
    <property type="entry name" value="HATPase_c"/>
    <property type="match status" value="1"/>
</dbReference>
<dbReference type="SUPFAM" id="SSF55874">
    <property type="entry name" value="ATPase domain of HSP90 chaperone/DNA topoisomerase II/histidine kinase"/>
    <property type="match status" value="1"/>
</dbReference>
<dbReference type="Gene3D" id="3.40.50.2300">
    <property type="match status" value="1"/>
</dbReference>
<reference evidence="10" key="1">
    <citation type="submission" date="2016-03" db="EMBL/GenBank/DDBJ databases">
        <title>Draft genome sequence of Rosellinia necatrix.</title>
        <authorList>
            <person name="Kanematsu S."/>
        </authorList>
    </citation>
    <scope>NUCLEOTIDE SEQUENCE [LARGE SCALE GENOMIC DNA]</scope>
    <source>
        <strain evidence="10">W97</strain>
    </source>
</reference>
<evidence type="ECO:0000256" key="4">
    <source>
        <dbReference type="ARBA" id="ARBA00022679"/>
    </source>
</evidence>
<dbReference type="InterPro" id="IPR003661">
    <property type="entry name" value="HisK_dim/P_dom"/>
</dbReference>
<dbReference type="InterPro" id="IPR004358">
    <property type="entry name" value="Sig_transdc_His_kin-like_C"/>
</dbReference>
<feature type="compositionally biased region" description="Low complexity" evidence="7">
    <location>
        <begin position="1078"/>
        <end position="1100"/>
    </location>
</feature>
<keyword evidence="11" id="KW-1185">Reference proteome</keyword>
<feature type="region of interest" description="Disordered" evidence="7">
    <location>
        <begin position="313"/>
        <end position="334"/>
    </location>
</feature>
<dbReference type="OMA" id="HRQCIVA"/>
<dbReference type="EC" id="2.7.13.3" evidence="2"/>
<dbReference type="SUPFAM" id="SSF52172">
    <property type="entry name" value="CheY-like"/>
    <property type="match status" value="1"/>
</dbReference>
<dbReference type="Gene3D" id="1.10.287.130">
    <property type="match status" value="1"/>
</dbReference>
<keyword evidence="5" id="KW-0418">Kinase</keyword>
<name>A0A1W2TG37_ROSNE</name>
<feature type="compositionally biased region" description="Basic and acidic residues" evidence="7">
    <location>
        <begin position="1132"/>
        <end position="1141"/>
    </location>
</feature>
<dbReference type="SUPFAM" id="SSF55781">
    <property type="entry name" value="GAF domain-like"/>
    <property type="match status" value="1"/>
</dbReference>
<dbReference type="InterPro" id="IPR036097">
    <property type="entry name" value="HisK_dim/P_sf"/>
</dbReference>
<dbReference type="PANTHER" id="PTHR43047:SF72">
    <property type="entry name" value="OSMOSENSING HISTIDINE PROTEIN KINASE SLN1"/>
    <property type="match status" value="1"/>
</dbReference>
<dbReference type="Gene3D" id="3.30.450.40">
    <property type="match status" value="1"/>
</dbReference>
<feature type="domain" description="Response regulatory" evidence="9">
    <location>
        <begin position="1143"/>
        <end position="1264"/>
    </location>
</feature>
<feature type="modified residue" description="4-aspartylphosphate" evidence="6">
    <location>
        <position position="1194"/>
    </location>
</feature>
<keyword evidence="4" id="KW-0808">Transferase</keyword>
<dbReference type="CDD" id="cd17546">
    <property type="entry name" value="REC_hyHK_CKI1_RcsC-like"/>
    <property type="match status" value="1"/>
</dbReference>
<dbReference type="Proteomes" id="UP000054516">
    <property type="component" value="Unassembled WGS sequence"/>
</dbReference>
<dbReference type="AlphaFoldDB" id="A0A1W2TG37"/>
<dbReference type="Gene3D" id="3.30.565.10">
    <property type="entry name" value="Histidine kinase-like ATPase, C-terminal domain"/>
    <property type="match status" value="1"/>
</dbReference>
<feature type="domain" description="Histidine kinase" evidence="8">
    <location>
        <begin position="576"/>
        <end position="872"/>
    </location>
</feature>
<evidence type="ECO:0000256" key="2">
    <source>
        <dbReference type="ARBA" id="ARBA00012438"/>
    </source>
</evidence>
<evidence type="ECO:0000259" key="9">
    <source>
        <dbReference type="PROSITE" id="PS50110"/>
    </source>
</evidence>
<accession>A0A1W2TG37</accession>
<evidence type="ECO:0000313" key="11">
    <source>
        <dbReference type="Proteomes" id="UP000054516"/>
    </source>
</evidence>
<protein>
    <recommendedName>
        <fullName evidence="2">histidine kinase</fullName>
        <ecNumber evidence="2">2.7.13.3</ecNumber>
    </recommendedName>
</protein>
<dbReference type="OrthoDB" id="303614at2759"/>
<gene>
    <name evidence="10" type="ORF">SAMD00023353_2501020</name>
</gene>
<evidence type="ECO:0000256" key="5">
    <source>
        <dbReference type="ARBA" id="ARBA00022777"/>
    </source>
</evidence>
<proteinExistence type="predicted"/>
<dbReference type="EMBL" id="DF977470">
    <property type="protein sequence ID" value="GAP87041.2"/>
    <property type="molecule type" value="Genomic_DNA"/>
</dbReference>
<dbReference type="GO" id="GO:0000155">
    <property type="term" value="F:phosphorelay sensor kinase activity"/>
    <property type="evidence" value="ECO:0007669"/>
    <property type="project" value="InterPro"/>
</dbReference>
<dbReference type="SMART" id="SM00387">
    <property type="entry name" value="HATPase_c"/>
    <property type="match status" value="1"/>
</dbReference>
<dbReference type="InterPro" id="IPR001789">
    <property type="entry name" value="Sig_transdc_resp-reg_receiver"/>
</dbReference>
<dbReference type="PRINTS" id="PR00344">
    <property type="entry name" value="BCTRLSENSOR"/>
</dbReference>
<evidence type="ECO:0000256" key="6">
    <source>
        <dbReference type="PROSITE-ProRule" id="PRU00169"/>
    </source>
</evidence>
<dbReference type="Pfam" id="PF00072">
    <property type="entry name" value="Response_reg"/>
    <property type="match status" value="1"/>
</dbReference>